<comment type="cofactor">
    <cofactor evidence="2">
        <name>Mg(2+)</name>
        <dbReference type="ChEBI" id="CHEBI:18420"/>
    </cofactor>
</comment>
<dbReference type="PANTHER" id="PTHR12181:SF12">
    <property type="entry name" value="PHOSPHATIDATE PHOSPHATASE"/>
    <property type="match status" value="1"/>
</dbReference>
<evidence type="ECO:0000256" key="4">
    <source>
        <dbReference type="ARBA" id="ARBA00012638"/>
    </source>
</evidence>
<dbReference type="InterPro" id="IPR031703">
    <property type="entry name" value="Lipin_mid"/>
</dbReference>
<feature type="region of interest" description="Disordered" evidence="6">
    <location>
        <begin position="347"/>
        <end position="367"/>
    </location>
</feature>
<reference evidence="7" key="1">
    <citation type="submission" date="2020-11" db="EMBL/GenBank/DDBJ databases">
        <authorList>
            <person name="Tran Van P."/>
        </authorList>
    </citation>
    <scope>NUCLEOTIDE SEQUENCE</scope>
</reference>
<dbReference type="AlphaFoldDB" id="A0A7R8W0V4"/>
<evidence type="ECO:0000256" key="6">
    <source>
        <dbReference type="SAM" id="MobiDB-lite"/>
    </source>
</evidence>
<dbReference type="GO" id="GO:0005634">
    <property type="term" value="C:nucleus"/>
    <property type="evidence" value="ECO:0007669"/>
    <property type="project" value="TreeGrafter"/>
</dbReference>
<dbReference type="InterPro" id="IPR013209">
    <property type="entry name" value="LNS2"/>
</dbReference>
<feature type="region of interest" description="Disordered" evidence="6">
    <location>
        <begin position="1060"/>
        <end position="1090"/>
    </location>
</feature>
<proteinExistence type="inferred from homology"/>
<dbReference type="Pfam" id="PF04571">
    <property type="entry name" value="Lipin_N"/>
    <property type="match status" value="1"/>
</dbReference>
<dbReference type="GO" id="GO:0019432">
    <property type="term" value="P:triglyceride biosynthetic process"/>
    <property type="evidence" value="ECO:0007669"/>
    <property type="project" value="TreeGrafter"/>
</dbReference>
<feature type="region of interest" description="Disordered" evidence="6">
    <location>
        <begin position="177"/>
        <end position="224"/>
    </location>
</feature>
<gene>
    <name evidence="7" type="ORF">CTOB1V02_LOCUS620</name>
</gene>
<dbReference type="EC" id="3.1.3.4" evidence="4"/>
<dbReference type="InterPro" id="IPR031315">
    <property type="entry name" value="LNS2/PITP"/>
</dbReference>
<dbReference type="EMBL" id="OB660081">
    <property type="protein sequence ID" value="CAD7222618.1"/>
    <property type="molecule type" value="Genomic_DNA"/>
</dbReference>
<organism evidence="7">
    <name type="scientific">Cyprideis torosa</name>
    <dbReference type="NCBI Taxonomy" id="163714"/>
    <lineage>
        <taxon>Eukaryota</taxon>
        <taxon>Metazoa</taxon>
        <taxon>Ecdysozoa</taxon>
        <taxon>Arthropoda</taxon>
        <taxon>Crustacea</taxon>
        <taxon>Oligostraca</taxon>
        <taxon>Ostracoda</taxon>
        <taxon>Podocopa</taxon>
        <taxon>Podocopida</taxon>
        <taxon>Cytherocopina</taxon>
        <taxon>Cytheroidea</taxon>
        <taxon>Cytherideidae</taxon>
        <taxon>Cyprideis</taxon>
    </lineage>
</organism>
<dbReference type="SMART" id="SM00775">
    <property type="entry name" value="LNS2"/>
    <property type="match status" value="1"/>
</dbReference>
<feature type="compositionally biased region" description="Basic residues" evidence="6">
    <location>
        <begin position="250"/>
        <end position="264"/>
    </location>
</feature>
<keyword evidence="5" id="KW-0378">Hydrolase</keyword>
<evidence type="ECO:0000256" key="1">
    <source>
        <dbReference type="ARBA" id="ARBA00001180"/>
    </source>
</evidence>
<dbReference type="InterPro" id="IPR036412">
    <property type="entry name" value="HAD-like_sf"/>
</dbReference>
<evidence type="ECO:0000256" key="5">
    <source>
        <dbReference type="ARBA" id="ARBA00022801"/>
    </source>
</evidence>
<evidence type="ECO:0000256" key="2">
    <source>
        <dbReference type="ARBA" id="ARBA00001946"/>
    </source>
</evidence>
<feature type="compositionally biased region" description="Low complexity" evidence="6">
    <location>
        <begin position="204"/>
        <end position="216"/>
    </location>
</feature>
<comment type="similarity">
    <text evidence="3">Belongs to the lipin family.</text>
</comment>
<protein>
    <recommendedName>
        <fullName evidence="4">phosphatidate phosphatase</fullName>
        <ecNumber evidence="4">3.1.3.4</ecNumber>
    </recommendedName>
</protein>
<sequence length="1090" mass="120426">MNYFGKFLNNFKEFYSELNTATLTGAIDVVVVRQPDGSYTCSPFHVRFGKLGVLKAREKCVDIEVNGCPVDIHMKLGETGEAFFLQENREEEEPFEGYHLSTVGPESSVNTSIDEEGHQNAIKSILPTALSAPEGLFELAAFDSGNKEHMEQVDELNEDFNEEERDDSGAIMIGRSISFPAETTSEESLLGRGNSEETPRRKTTSVSSDSVASSATQTPPSISLLSYPEALKDLPFERTLSPSAGTSGRAQRKRRRAKKGRKKSTSSSDSEVPVLSPEETVVTEEPVEEDELETRHDGGETSPGNIDSGCVSQEEKDDVRTAAEVLMAEERKVPVRGNSVDYHPFSDTDFSPMSSPLGSRPGTPVKSDTEYEMDLQRTERGAQTDAGGINWAWGQLPEIPKRKGSVPIEEANTGSETSKAADTKITIDEPAKETTAPQVANEYKGTSEEERSMLGGIFSFMRRTKKLRHQPEAGGIYLNDLDLNQLDPQTAALYFPPSQLKLKFSNTCTATAAPENQGLSAVDGETRRSSVETNRSSSSSWSKRFDVPDLAISLCGDFEALTSPTAELQKQLFLQSQITFDDFVENTDAILSSPDLMFRMNGIYYKQAEAVPRLLSLLLYDRPYPGQPKPGPGEKSEVPLSTRSSWFSWTSSAEPSRKDGGSDVVAETSFPETEEFMTPSEGPHSEPQFSAVVTQTSTEALTVKCEAGSDQTVPMETDQTHQETLDLMITISPKATVVSDSELSSMQPRSAPLRLTQSDTDQIVGPLPRTASLADIKSAWGVLESGDLEKRTPRDASGKKYVKSLRLTSDQIKELNLLEGPNEAVFSVTTAYQGTTRCWCNIFLWDYTDKIIVSDIDGTITKSDVLGHILPIIGRDWSQSDVAQLFTKISRNGYRFLYLSARAIGQAHITREYLRSIRQGDVCLPNGPLLLNPASLISAFHREVIVKKPEEFKISCLRDIQALFSVGREDLNPFYAGYGNRVNDVWAYRAVGIPIHRIFTINPKGEIRHELTRTFQTSYGGQAYMVDCIFPPIIKDSVGRKAYTGGQYADCQYWRTPVPELSDEEESKSSVLTPSGSPSRMRTKSEPYQR</sequence>
<dbReference type="GO" id="GO:0045944">
    <property type="term" value="P:positive regulation of transcription by RNA polymerase II"/>
    <property type="evidence" value="ECO:0007669"/>
    <property type="project" value="TreeGrafter"/>
</dbReference>
<feature type="compositionally biased region" description="Low complexity" evidence="6">
    <location>
        <begin position="265"/>
        <end position="280"/>
    </location>
</feature>
<feature type="compositionally biased region" description="Low complexity" evidence="6">
    <location>
        <begin position="531"/>
        <end position="542"/>
    </location>
</feature>
<dbReference type="GO" id="GO:0008195">
    <property type="term" value="F:phosphatidate phosphatase activity"/>
    <property type="evidence" value="ECO:0007669"/>
    <property type="project" value="UniProtKB-EC"/>
</dbReference>
<dbReference type="OrthoDB" id="4567at2759"/>
<feature type="compositionally biased region" description="Acidic residues" evidence="6">
    <location>
        <begin position="281"/>
        <end position="292"/>
    </location>
</feature>
<dbReference type="InterPro" id="IPR007651">
    <property type="entry name" value="Lipin_N"/>
</dbReference>
<dbReference type="GO" id="GO:0009062">
    <property type="term" value="P:fatty acid catabolic process"/>
    <property type="evidence" value="ECO:0007669"/>
    <property type="project" value="TreeGrafter"/>
</dbReference>
<dbReference type="InterPro" id="IPR026058">
    <property type="entry name" value="LIPIN"/>
</dbReference>
<feature type="compositionally biased region" description="Polar residues" evidence="6">
    <location>
        <begin position="348"/>
        <end position="357"/>
    </location>
</feature>
<dbReference type="Pfam" id="PF08235">
    <property type="entry name" value="LNS2"/>
    <property type="match status" value="1"/>
</dbReference>
<dbReference type="Pfam" id="PF16876">
    <property type="entry name" value="Lipin_mid"/>
    <property type="match status" value="1"/>
</dbReference>
<evidence type="ECO:0000256" key="3">
    <source>
        <dbReference type="ARBA" id="ARBA00005476"/>
    </source>
</evidence>
<dbReference type="GO" id="GO:0003713">
    <property type="term" value="F:transcription coactivator activity"/>
    <property type="evidence" value="ECO:0007669"/>
    <property type="project" value="TreeGrafter"/>
</dbReference>
<accession>A0A7R8W0V4</accession>
<evidence type="ECO:0000313" key="7">
    <source>
        <dbReference type="EMBL" id="CAD7222618.1"/>
    </source>
</evidence>
<name>A0A7R8W0V4_9CRUS</name>
<dbReference type="GO" id="GO:0032869">
    <property type="term" value="P:cellular response to insulin stimulus"/>
    <property type="evidence" value="ECO:0007669"/>
    <property type="project" value="TreeGrafter"/>
</dbReference>
<dbReference type="PANTHER" id="PTHR12181">
    <property type="entry name" value="LIPIN"/>
    <property type="match status" value="1"/>
</dbReference>
<dbReference type="SUPFAM" id="SSF56784">
    <property type="entry name" value="HAD-like"/>
    <property type="match status" value="1"/>
</dbReference>
<feature type="compositionally biased region" description="Polar residues" evidence="6">
    <location>
        <begin position="1069"/>
        <end position="1082"/>
    </location>
</feature>
<comment type="catalytic activity">
    <reaction evidence="1">
        <text>a 1,2-diacyl-sn-glycero-3-phosphate + H2O = a 1,2-diacyl-sn-glycerol + phosphate</text>
        <dbReference type="Rhea" id="RHEA:27429"/>
        <dbReference type="ChEBI" id="CHEBI:15377"/>
        <dbReference type="ChEBI" id="CHEBI:17815"/>
        <dbReference type="ChEBI" id="CHEBI:43474"/>
        <dbReference type="ChEBI" id="CHEBI:58608"/>
        <dbReference type="EC" id="3.1.3.4"/>
    </reaction>
    <physiologicalReaction direction="left-to-right" evidence="1">
        <dbReference type="Rhea" id="RHEA:27430"/>
    </physiologicalReaction>
</comment>
<feature type="region of interest" description="Disordered" evidence="6">
    <location>
        <begin position="236"/>
        <end position="316"/>
    </location>
</feature>
<feature type="region of interest" description="Disordered" evidence="6">
    <location>
        <begin position="515"/>
        <end position="542"/>
    </location>
</feature>